<dbReference type="AlphaFoldDB" id="A0A1H3ISB4"/>
<dbReference type="SUPFAM" id="SSF52540">
    <property type="entry name" value="P-loop containing nucleoside triphosphate hydrolases"/>
    <property type="match status" value="1"/>
</dbReference>
<feature type="binding site" evidence="9">
    <location>
        <begin position="22"/>
        <end position="29"/>
    </location>
    <ligand>
        <name>GTP</name>
        <dbReference type="ChEBI" id="CHEBI:37565"/>
    </ligand>
</feature>
<keyword evidence="12" id="KW-1185">Reference proteome</keyword>
<evidence type="ECO:0000256" key="3">
    <source>
        <dbReference type="ARBA" id="ARBA00022490"/>
    </source>
</evidence>
<feature type="domain" description="Tr-type G" evidence="10">
    <location>
        <begin position="13"/>
        <end position="282"/>
    </location>
</feature>
<comment type="similarity">
    <text evidence="2 9">Belongs to the TRAFAC class translation factor GTPase superfamily. Classic translation factor GTPase family. PrfC subfamily.</text>
</comment>
<dbReference type="PRINTS" id="PR00315">
    <property type="entry name" value="ELONGATNFCT"/>
</dbReference>
<dbReference type="PROSITE" id="PS00301">
    <property type="entry name" value="G_TR_1"/>
    <property type="match status" value="1"/>
</dbReference>
<dbReference type="CDD" id="cd03689">
    <property type="entry name" value="RF3_II"/>
    <property type="match status" value="1"/>
</dbReference>
<dbReference type="InterPro" id="IPR038467">
    <property type="entry name" value="RF3_dom_3_sf"/>
</dbReference>
<dbReference type="GO" id="GO:0016149">
    <property type="term" value="F:translation release factor activity, codon specific"/>
    <property type="evidence" value="ECO:0007669"/>
    <property type="project" value="UniProtKB-UniRule"/>
</dbReference>
<dbReference type="NCBIfam" id="TIGR00231">
    <property type="entry name" value="small_GTP"/>
    <property type="match status" value="1"/>
</dbReference>
<dbReference type="FunFam" id="3.40.50.300:FF:000542">
    <property type="entry name" value="Peptide chain release factor 3"/>
    <property type="match status" value="1"/>
</dbReference>
<dbReference type="PROSITE" id="PS51722">
    <property type="entry name" value="G_TR_2"/>
    <property type="match status" value="1"/>
</dbReference>
<evidence type="ECO:0000256" key="6">
    <source>
        <dbReference type="ARBA" id="ARBA00023134"/>
    </source>
</evidence>
<dbReference type="InterPro" id="IPR053905">
    <property type="entry name" value="EF-G-like_DII"/>
</dbReference>
<dbReference type="InterPro" id="IPR004548">
    <property type="entry name" value="PrfC"/>
</dbReference>
<dbReference type="GO" id="GO:0016150">
    <property type="term" value="F:translation release factor activity, codon nonspecific"/>
    <property type="evidence" value="ECO:0007669"/>
    <property type="project" value="TreeGrafter"/>
</dbReference>
<sequence length="537" mass="61532">MKTDDEKRINEVKRRRTFAIISHPDAGKTTLTEKLLLFGGAIRLAGSVKSRRAQKHAVSDWMEIEKQRGISVTSSVLQFEYENHVVNILDTPGHQDFSEDTYRTLMAADNAVMVIDCAKGVEAQTKKLFQVCKMRNIPIFTFINKMDRAGKDPFELMEEIEKILDIEAYPMNWPVGTDGNFKGVYNRVKSQMEIFEGGHHGQAKTSAITGKIEDEVFGDLMGEQLHQQLMEEIELLDEAGNEYDHKRILKGELTPVFFGSAMTNFGVQPFLESFLELTLPPAPRISKEEEIEPERKDFTAFIFKIQANMNPAHRDRIAFMRICSGKFHKGMSVYLSRNQKKIKLAQPQQFFAQDRATVEEAWPGDIIGIHDPGLFQIGDTLTEKDLNIEYKGIPVFPPEHFSRVAPVDTMKRKQFIKGIQQLSEEGAIQIFKPLNTGIEEIFVGVVGNLQFEVLEYRLTNEYNVQIKMHSLPYRHVRWIETEKFEAENFSLTMDSILAIDDFGAPVLLYQNEWTVEKVEDRNKGVVLHTISERNSFK</sequence>
<dbReference type="GO" id="GO:0006449">
    <property type="term" value="P:regulation of translational termination"/>
    <property type="evidence" value="ECO:0007669"/>
    <property type="project" value="UniProtKB-UniRule"/>
</dbReference>
<dbReference type="Proteomes" id="UP000199230">
    <property type="component" value="Unassembled WGS sequence"/>
</dbReference>
<dbReference type="GO" id="GO:0005525">
    <property type="term" value="F:GTP binding"/>
    <property type="evidence" value="ECO:0007669"/>
    <property type="project" value="UniProtKB-UniRule"/>
</dbReference>
<dbReference type="InterPro" id="IPR035647">
    <property type="entry name" value="EFG_III/V"/>
</dbReference>
<name>A0A1H3ISB4_9FIRM</name>
<keyword evidence="4 9" id="KW-0547">Nucleotide-binding</keyword>
<dbReference type="Pfam" id="PF22042">
    <property type="entry name" value="EF-G_D2"/>
    <property type="match status" value="1"/>
</dbReference>
<dbReference type="Gene3D" id="3.40.50.300">
    <property type="entry name" value="P-loop containing nucleotide triphosphate hydrolases"/>
    <property type="match status" value="1"/>
</dbReference>
<accession>A0A1H3ISB4</accession>
<comment type="subcellular location">
    <subcellularLocation>
        <location evidence="1 9">Cytoplasm</location>
    </subcellularLocation>
</comment>
<dbReference type="EMBL" id="FNPV01000001">
    <property type="protein sequence ID" value="SDY30215.1"/>
    <property type="molecule type" value="Genomic_DNA"/>
</dbReference>
<comment type="function">
    <text evidence="7 9">Increases the formation of ribosomal termination complexes and stimulates activities of RF-1 and RF-2. It binds guanine nucleotides and has strong preference for UGA stop codons. It may interact directly with the ribosome. The stimulation of RF-1 and RF-2 is significantly reduced by GTP and GDP, but not by GMP.</text>
</comment>
<evidence type="ECO:0000256" key="5">
    <source>
        <dbReference type="ARBA" id="ARBA00022917"/>
    </source>
</evidence>
<dbReference type="NCBIfam" id="TIGR00503">
    <property type="entry name" value="prfC"/>
    <property type="match status" value="1"/>
</dbReference>
<dbReference type="STRING" id="159292.SAMN05192546_101256"/>
<gene>
    <name evidence="9" type="primary">prfC</name>
    <name evidence="11" type="ORF">SAMN05192546_101256</name>
</gene>
<keyword evidence="6 9" id="KW-0342">GTP-binding</keyword>
<evidence type="ECO:0000256" key="2">
    <source>
        <dbReference type="ARBA" id="ARBA00009978"/>
    </source>
</evidence>
<dbReference type="Pfam" id="PF16658">
    <property type="entry name" value="RF3_C"/>
    <property type="match status" value="1"/>
</dbReference>
<dbReference type="FunFam" id="2.40.30.10:FF:000040">
    <property type="entry name" value="Peptide chain release factor 3"/>
    <property type="match status" value="1"/>
</dbReference>
<evidence type="ECO:0000256" key="9">
    <source>
        <dbReference type="HAMAP-Rule" id="MF_00072"/>
    </source>
</evidence>
<dbReference type="PANTHER" id="PTHR43556:SF2">
    <property type="entry name" value="PEPTIDE CHAIN RELEASE FACTOR RF3"/>
    <property type="match status" value="1"/>
</dbReference>
<evidence type="ECO:0000256" key="8">
    <source>
        <dbReference type="ARBA" id="ARBA00073639"/>
    </source>
</evidence>
<dbReference type="InterPro" id="IPR027417">
    <property type="entry name" value="P-loop_NTPase"/>
</dbReference>
<feature type="binding site" evidence="9">
    <location>
        <begin position="144"/>
        <end position="147"/>
    </location>
    <ligand>
        <name>GTP</name>
        <dbReference type="ChEBI" id="CHEBI:37565"/>
    </ligand>
</feature>
<evidence type="ECO:0000313" key="12">
    <source>
        <dbReference type="Proteomes" id="UP000199230"/>
    </source>
</evidence>
<dbReference type="InterPro" id="IPR032090">
    <property type="entry name" value="RF3_C"/>
</dbReference>
<reference evidence="11 12" key="1">
    <citation type="submission" date="2016-10" db="EMBL/GenBank/DDBJ databases">
        <authorList>
            <person name="de Groot N.N."/>
        </authorList>
    </citation>
    <scope>NUCLEOTIDE SEQUENCE [LARGE SCALE GENOMIC DNA]</scope>
    <source>
        <strain evidence="11 12">APO</strain>
    </source>
</reference>
<dbReference type="HAMAP" id="MF_00072">
    <property type="entry name" value="Rel_fac_3"/>
    <property type="match status" value="1"/>
</dbReference>
<dbReference type="Pfam" id="PF00009">
    <property type="entry name" value="GTP_EFTU"/>
    <property type="match status" value="1"/>
</dbReference>
<evidence type="ECO:0000256" key="1">
    <source>
        <dbReference type="ARBA" id="ARBA00004496"/>
    </source>
</evidence>
<dbReference type="FunFam" id="3.30.70.3280:FF:000001">
    <property type="entry name" value="Peptide chain release factor 3"/>
    <property type="match status" value="1"/>
</dbReference>
<dbReference type="NCBIfam" id="NF001964">
    <property type="entry name" value="PRK00741.1"/>
    <property type="match status" value="1"/>
</dbReference>
<dbReference type="CDD" id="cd04169">
    <property type="entry name" value="RF3"/>
    <property type="match status" value="1"/>
</dbReference>
<evidence type="ECO:0000256" key="7">
    <source>
        <dbReference type="ARBA" id="ARBA00025017"/>
    </source>
</evidence>
<dbReference type="InterPro" id="IPR000795">
    <property type="entry name" value="T_Tr_GTP-bd_dom"/>
</dbReference>
<dbReference type="RefSeq" id="WP_176968200.1">
    <property type="nucleotide sequence ID" value="NZ_FNPV01000001.1"/>
</dbReference>
<dbReference type="PANTHER" id="PTHR43556">
    <property type="entry name" value="PEPTIDE CHAIN RELEASE FACTOR RF3"/>
    <property type="match status" value="1"/>
</dbReference>
<dbReference type="InterPro" id="IPR031157">
    <property type="entry name" value="G_TR_CS"/>
</dbReference>
<dbReference type="GO" id="GO:0003924">
    <property type="term" value="F:GTPase activity"/>
    <property type="evidence" value="ECO:0007669"/>
    <property type="project" value="InterPro"/>
</dbReference>
<keyword evidence="3 9" id="KW-0963">Cytoplasm</keyword>
<dbReference type="InterPro" id="IPR041732">
    <property type="entry name" value="RF3_GTP-bd"/>
</dbReference>
<dbReference type="SUPFAM" id="SSF54980">
    <property type="entry name" value="EF-G C-terminal domain-like"/>
    <property type="match status" value="1"/>
</dbReference>
<protein>
    <recommendedName>
        <fullName evidence="8 9">Peptide chain release factor 3</fullName>
        <shortName evidence="9">RF-3</shortName>
    </recommendedName>
</protein>
<evidence type="ECO:0000256" key="4">
    <source>
        <dbReference type="ARBA" id="ARBA00022741"/>
    </source>
</evidence>
<dbReference type="GO" id="GO:0005829">
    <property type="term" value="C:cytosol"/>
    <property type="evidence" value="ECO:0007669"/>
    <property type="project" value="TreeGrafter"/>
</dbReference>
<keyword evidence="5 9" id="KW-0648">Protein biosynthesis</keyword>
<evidence type="ECO:0000259" key="10">
    <source>
        <dbReference type="PROSITE" id="PS51722"/>
    </source>
</evidence>
<dbReference type="InterPro" id="IPR009000">
    <property type="entry name" value="Transl_B-barrel_sf"/>
</dbReference>
<proteinExistence type="inferred from homology"/>
<dbReference type="Gene3D" id="2.40.30.10">
    <property type="entry name" value="Translation factors"/>
    <property type="match status" value="1"/>
</dbReference>
<organism evidence="11 12">
    <name type="scientific">Tindallia californiensis</name>
    <dbReference type="NCBI Taxonomy" id="159292"/>
    <lineage>
        <taxon>Bacteria</taxon>
        <taxon>Bacillati</taxon>
        <taxon>Bacillota</taxon>
        <taxon>Clostridia</taxon>
        <taxon>Peptostreptococcales</taxon>
        <taxon>Tindalliaceae</taxon>
        <taxon>Tindallia</taxon>
    </lineage>
</organism>
<evidence type="ECO:0000313" key="11">
    <source>
        <dbReference type="EMBL" id="SDY30215.1"/>
    </source>
</evidence>
<dbReference type="Gene3D" id="3.30.70.3280">
    <property type="entry name" value="Peptide chain release factor 3, domain III"/>
    <property type="match status" value="1"/>
</dbReference>
<dbReference type="InterPro" id="IPR005225">
    <property type="entry name" value="Small_GTP-bd"/>
</dbReference>
<dbReference type="SUPFAM" id="SSF50447">
    <property type="entry name" value="Translation proteins"/>
    <property type="match status" value="1"/>
</dbReference>
<feature type="binding site" evidence="9">
    <location>
        <begin position="90"/>
        <end position="94"/>
    </location>
    <ligand>
        <name>GTP</name>
        <dbReference type="ChEBI" id="CHEBI:37565"/>
    </ligand>
</feature>